<comment type="caution">
    <text evidence="2">The sequence shown here is derived from an EMBL/GenBank/DDBJ whole genome shotgun (WGS) entry which is preliminary data.</text>
</comment>
<feature type="compositionally biased region" description="Gly residues" evidence="1">
    <location>
        <begin position="1"/>
        <end position="12"/>
    </location>
</feature>
<dbReference type="GeneID" id="39874979"/>
<keyword evidence="3" id="KW-1185">Reference proteome</keyword>
<dbReference type="RefSeq" id="XP_028867452.1">
    <property type="nucleotide sequence ID" value="XM_029011619.1"/>
</dbReference>
<dbReference type="EMBL" id="BDSA01000003">
    <property type="protein sequence ID" value="GBE61209.1"/>
    <property type="molecule type" value="Genomic_DNA"/>
</dbReference>
<reference evidence="2 3" key="1">
    <citation type="journal article" date="2017" name="BMC Genomics">
        <title>Whole-genome assembly of Babesia ovata and comparative genomics between closely related pathogens.</title>
        <authorList>
            <person name="Yamagishi J."/>
            <person name="Asada M."/>
            <person name="Hakimi H."/>
            <person name="Tanaka T.Q."/>
            <person name="Sugimoto C."/>
            <person name="Kawazu S."/>
        </authorList>
    </citation>
    <scope>NUCLEOTIDE SEQUENCE [LARGE SCALE GENOMIC DNA]</scope>
    <source>
        <strain evidence="2 3">Miyake</strain>
    </source>
</reference>
<feature type="compositionally biased region" description="Low complexity" evidence="1">
    <location>
        <begin position="69"/>
        <end position="78"/>
    </location>
</feature>
<name>A0A2H6KE23_9APIC</name>
<feature type="region of interest" description="Disordered" evidence="1">
    <location>
        <begin position="300"/>
        <end position="320"/>
    </location>
</feature>
<feature type="compositionally biased region" description="Low complexity" evidence="1">
    <location>
        <begin position="13"/>
        <end position="28"/>
    </location>
</feature>
<sequence length="646" mass="69802">MYLDGELGGASGSRGQSAAAGAEPSPAEQQKHEPNRYETVLYRNVQGAAPDISQPTDGAALSLPAWQPGGSTSSSSSGALLPWENIWENYGKYLNGTTYNSCTQPLQSLPSGNELTFAPSCAVASDSSQQGSTGGTQNVNGISNIGVNQVNRVGDLTDSYGLFPPRLDRTVTVAELMKLTDAINELTKRMPLPPTPELLNSVEPQLAMTLQLTYLKAYMQNQQLLIDIKNGILGNLLNGYDFRNSMRTSVPMLGPPPPMEQQQFNAPYYGCSDGQGMAVNAACDVSWGQPPAIEYSMGDAAPPSNPPAYSSGNGDFNTTSTAQFPPFEEVFDALQQTQYMPPMIEAPPPPSGEVAPSTVLQTTQNTVKPSSGTLAMVPAPTAAPMVINPAPPTPAVTTGDRYETVSVEVPPLKHEIPPIPAEIRNMVKYDGQKHSFVSVYLGPLGARRRRLFSIRKFGMEGALKLATDFAVGSTSAAVASKERRLLEEVCQVALRYNPNSGTRLEHLEEARVMPETRGIVFSCGAQLWMIITYDSKNGDRSIEAFSVESLGFQAAYDAAVAALEERLKKGVMTSKLSGPIYFWLEGTPKKAVLCLMVTPRDLMRQGTYEQELYIGRFDVTKSGGFNGARKLAQKWRSALRSQLTRC</sequence>
<accession>A0A2H6KE23</accession>
<proteinExistence type="predicted"/>
<gene>
    <name evidence="2" type="ORF">BOVATA_027020</name>
</gene>
<dbReference type="AlphaFoldDB" id="A0A2H6KE23"/>
<organism evidence="2 3">
    <name type="scientific">Babesia ovata</name>
    <dbReference type="NCBI Taxonomy" id="189622"/>
    <lineage>
        <taxon>Eukaryota</taxon>
        <taxon>Sar</taxon>
        <taxon>Alveolata</taxon>
        <taxon>Apicomplexa</taxon>
        <taxon>Aconoidasida</taxon>
        <taxon>Piroplasmida</taxon>
        <taxon>Babesiidae</taxon>
        <taxon>Babesia</taxon>
    </lineage>
</organism>
<feature type="region of interest" description="Disordered" evidence="1">
    <location>
        <begin position="1"/>
        <end position="78"/>
    </location>
</feature>
<protein>
    <submittedName>
        <fullName evidence="2">Uncharacterized protein</fullName>
    </submittedName>
</protein>
<evidence type="ECO:0000313" key="3">
    <source>
        <dbReference type="Proteomes" id="UP000236319"/>
    </source>
</evidence>
<dbReference type="OrthoDB" id="360523at2759"/>
<dbReference type="VEuPathDB" id="PiroplasmaDB:BOVATA_027020"/>
<dbReference type="Proteomes" id="UP000236319">
    <property type="component" value="Unassembled WGS sequence"/>
</dbReference>
<evidence type="ECO:0000313" key="2">
    <source>
        <dbReference type="EMBL" id="GBE61209.1"/>
    </source>
</evidence>
<evidence type="ECO:0000256" key="1">
    <source>
        <dbReference type="SAM" id="MobiDB-lite"/>
    </source>
</evidence>